<dbReference type="EMBL" id="CP001998">
    <property type="protein sequence ID" value="ADE54539.1"/>
    <property type="molecule type" value="Genomic_DNA"/>
</dbReference>
<keyword evidence="3" id="KW-1185">Reference proteome</keyword>
<dbReference type="GO" id="GO:0006020">
    <property type="term" value="P:inositol metabolic process"/>
    <property type="evidence" value="ECO:0007669"/>
    <property type="project" value="TreeGrafter"/>
</dbReference>
<dbReference type="Proteomes" id="UP000000925">
    <property type="component" value="Chromosome"/>
</dbReference>
<accession>D5EJE0</accession>
<comment type="cofactor">
    <cofactor evidence="1">
        <name>Mg(2+)</name>
        <dbReference type="ChEBI" id="CHEBI:18420"/>
    </cofactor>
</comment>
<dbReference type="Gene3D" id="3.40.190.80">
    <property type="match status" value="1"/>
</dbReference>
<evidence type="ECO:0000313" key="2">
    <source>
        <dbReference type="EMBL" id="ADE54539.1"/>
    </source>
</evidence>
<keyword evidence="1" id="KW-0479">Metal-binding</keyword>
<dbReference type="eggNOG" id="COG0483">
    <property type="taxonomic scope" value="Bacteria"/>
</dbReference>
<dbReference type="KEGG" id="caa:Caka_1520"/>
<evidence type="ECO:0000256" key="1">
    <source>
        <dbReference type="PIRSR" id="PIRSR600760-2"/>
    </source>
</evidence>
<dbReference type="InterPro" id="IPR000760">
    <property type="entry name" value="Inositol_monophosphatase-like"/>
</dbReference>
<organism evidence="2 3">
    <name type="scientific">Coraliomargarita akajimensis (strain DSM 45221 / IAM 15411 / JCM 23193 / KCTC 12865 / 04OKA010-24)</name>
    <dbReference type="NCBI Taxonomy" id="583355"/>
    <lineage>
        <taxon>Bacteria</taxon>
        <taxon>Pseudomonadati</taxon>
        <taxon>Verrucomicrobiota</taxon>
        <taxon>Opitutia</taxon>
        <taxon>Puniceicoccales</taxon>
        <taxon>Coraliomargaritaceae</taxon>
        <taxon>Coraliomargarita</taxon>
    </lineage>
</organism>
<dbReference type="STRING" id="583355.Caka_1520"/>
<gene>
    <name evidence="2" type="ordered locus">Caka_1520</name>
</gene>
<dbReference type="SUPFAM" id="SSF56655">
    <property type="entry name" value="Carbohydrate phosphatase"/>
    <property type="match status" value="1"/>
</dbReference>
<keyword evidence="1" id="KW-0460">Magnesium</keyword>
<name>D5EJE0_CORAD</name>
<dbReference type="Pfam" id="PF00459">
    <property type="entry name" value="Inositol_P"/>
    <property type="match status" value="1"/>
</dbReference>
<dbReference type="GO" id="GO:0007165">
    <property type="term" value="P:signal transduction"/>
    <property type="evidence" value="ECO:0007669"/>
    <property type="project" value="TreeGrafter"/>
</dbReference>
<feature type="binding site" evidence="1">
    <location>
        <position position="102"/>
    </location>
    <ligand>
        <name>Mg(2+)</name>
        <dbReference type="ChEBI" id="CHEBI:18420"/>
        <label>1</label>
        <note>catalytic</note>
    </ligand>
</feature>
<feature type="binding site" evidence="1">
    <location>
        <position position="100"/>
    </location>
    <ligand>
        <name>Mg(2+)</name>
        <dbReference type="ChEBI" id="CHEBI:18420"/>
        <label>1</label>
        <note>catalytic</note>
    </ligand>
</feature>
<dbReference type="RefSeq" id="WP_013043261.1">
    <property type="nucleotide sequence ID" value="NC_014008.1"/>
</dbReference>
<protein>
    <submittedName>
        <fullName evidence="2">Inositol monophosphatase</fullName>
    </submittedName>
</protein>
<feature type="binding site" evidence="1">
    <location>
        <position position="103"/>
    </location>
    <ligand>
        <name>Mg(2+)</name>
        <dbReference type="ChEBI" id="CHEBI:18420"/>
        <label>1</label>
        <note>catalytic</note>
    </ligand>
</feature>
<dbReference type="PANTHER" id="PTHR20854">
    <property type="entry name" value="INOSITOL MONOPHOSPHATASE"/>
    <property type="match status" value="1"/>
</dbReference>
<dbReference type="Gene3D" id="3.30.540.10">
    <property type="entry name" value="Fructose-1,6-Bisphosphatase, subunit A, domain 1"/>
    <property type="match status" value="1"/>
</dbReference>
<dbReference type="AlphaFoldDB" id="D5EJE0"/>
<dbReference type="OrthoDB" id="9772456at2"/>
<reference evidence="2 3" key="1">
    <citation type="journal article" date="2010" name="Stand. Genomic Sci.">
        <title>Complete genome sequence of Coraliomargarita akajimensis type strain (04OKA010-24).</title>
        <authorList>
            <person name="Mavromatis K."/>
            <person name="Abt B."/>
            <person name="Brambilla E."/>
            <person name="Lapidus A."/>
            <person name="Copeland A."/>
            <person name="Deshpande S."/>
            <person name="Nolan M."/>
            <person name="Lucas S."/>
            <person name="Tice H."/>
            <person name="Cheng J.F."/>
            <person name="Han C."/>
            <person name="Detter J.C."/>
            <person name="Woyke T."/>
            <person name="Goodwin L."/>
            <person name="Pitluck S."/>
            <person name="Held B."/>
            <person name="Brettin T."/>
            <person name="Tapia R."/>
            <person name="Ivanova N."/>
            <person name="Mikhailova N."/>
            <person name="Pati A."/>
            <person name="Liolios K."/>
            <person name="Chen A."/>
            <person name="Palaniappan K."/>
            <person name="Land M."/>
            <person name="Hauser L."/>
            <person name="Chang Y.J."/>
            <person name="Jeffries C.D."/>
            <person name="Rohde M."/>
            <person name="Goker M."/>
            <person name="Bristow J."/>
            <person name="Eisen J.A."/>
            <person name="Markowitz V."/>
            <person name="Hugenholtz P."/>
            <person name="Klenk H.P."/>
            <person name="Kyrpides N.C."/>
        </authorList>
    </citation>
    <scope>NUCLEOTIDE SEQUENCE [LARGE SCALE GENOMIC DNA]</scope>
    <source>
        <strain evidence="3">DSM 45221 / IAM 15411 / JCM 23193 / KCTC 12865</strain>
    </source>
</reference>
<evidence type="ECO:0000313" key="3">
    <source>
        <dbReference type="Proteomes" id="UP000000925"/>
    </source>
</evidence>
<feature type="binding site" evidence="1">
    <location>
        <position position="222"/>
    </location>
    <ligand>
        <name>Mg(2+)</name>
        <dbReference type="ChEBI" id="CHEBI:18420"/>
        <label>1</label>
        <note>catalytic</note>
    </ligand>
</feature>
<dbReference type="GO" id="GO:0008934">
    <property type="term" value="F:inositol monophosphate 1-phosphatase activity"/>
    <property type="evidence" value="ECO:0007669"/>
    <property type="project" value="TreeGrafter"/>
</dbReference>
<sequence>MMTTRNRQAKARYELELRHRINAGRVAVQSQVPFFNRQFGDVSSEWKEDDTRVTFADFAISERLITELRRDFSKDDFCSEESNPMDEAMALNADFAWVIDPIDGTNNYALGFVFCAISVGLLYKGEPVYGFLYDHSSGELLEGGPGQGVLRDQKKLNRSAIANDAQVMLGFHFPLSAEQAACLQPLMTQHRIRAIGSGALTAAYVATGYLTGAVDFKVKVWDIAASMAICRGAGLSFHFIRESPFPLKVFHPQADYCPYFTGTAAICEEFDQLLGSGKAH</sequence>
<feature type="binding site" evidence="1">
    <location>
        <position position="80"/>
    </location>
    <ligand>
        <name>Mg(2+)</name>
        <dbReference type="ChEBI" id="CHEBI:18420"/>
        <label>1</label>
        <note>catalytic</note>
    </ligand>
</feature>
<dbReference type="GO" id="GO:0046872">
    <property type="term" value="F:metal ion binding"/>
    <property type="evidence" value="ECO:0007669"/>
    <property type="project" value="UniProtKB-KW"/>
</dbReference>
<dbReference type="PANTHER" id="PTHR20854:SF4">
    <property type="entry name" value="INOSITOL-1-MONOPHOSPHATASE-RELATED"/>
    <property type="match status" value="1"/>
</dbReference>
<dbReference type="PRINTS" id="PR00377">
    <property type="entry name" value="IMPHPHTASES"/>
</dbReference>
<proteinExistence type="predicted"/>
<dbReference type="HOGENOM" id="CLU_044118_0_2_0"/>